<keyword evidence="8 9" id="KW-0131">Cell cycle</keyword>
<sequence>MVRSKGDGEILDNCGNLRTAQPGHAESEMKYMHSLSGKKVAVVGLGLSGIAAARLLSQQKAVVSVTDDKTEKELEAERRSLRRIVKEYHLGGISERLLLDSDMIIISPGVPSDLPQLQEARAAGIMIISEVELAYWFCDVPILAITGTNGKTTTTSLVHHLVTFAGLKAQLGGNIQIPFSQVVNKKPSDAMVLEVSSFQLENIRDFSPFVGILLNITPDHLNRYHSMDEYAAAKFALFKNQSAGDFAVLNQDDEFVAQSAENICSKILWFSLNREVEQGAFLRGTRVVVRYEDREKEILDVSQIPLLGRHNVENVLAAVAAVLPLEIPWTNYARAVKNFKGVEHRLERVREKDGVLFVNDSKATNIDALVKALESFERPIILIAGGRGKGSSYLVLRPLFEKKVRAMVTLGEDAPLLEEALAGIVPITRAATLPEAVSLAATMAHPGDCVLLAPACASFDMFRNYEHRGRVFKETVNKL</sequence>
<evidence type="ECO:0000259" key="11">
    <source>
        <dbReference type="Pfam" id="PF02875"/>
    </source>
</evidence>
<dbReference type="InterPro" id="IPR004101">
    <property type="entry name" value="Mur_ligase_C"/>
</dbReference>
<dbReference type="EC" id="6.3.2.9" evidence="9 10"/>
<dbReference type="InterPro" id="IPR005762">
    <property type="entry name" value="MurD"/>
</dbReference>
<evidence type="ECO:0000256" key="6">
    <source>
        <dbReference type="ARBA" id="ARBA00022741"/>
    </source>
</evidence>
<dbReference type="GO" id="GO:0051301">
    <property type="term" value="P:cell division"/>
    <property type="evidence" value="ECO:0007669"/>
    <property type="project" value="UniProtKB-KW"/>
</dbReference>
<keyword evidence="7 9" id="KW-0067">ATP-binding</keyword>
<evidence type="ECO:0000256" key="2">
    <source>
        <dbReference type="ARBA" id="ARBA00004752"/>
    </source>
</evidence>
<dbReference type="GO" id="GO:0005524">
    <property type="term" value="F:ATP binding"/>
    <property type="evidence" value="ECO:0007669"/>
    <property type="project" value="UniProtKB-UniRule"/>
</dbReference>
<evidence type="ECO:0000256" key="4">
    <source>
        <dbReference type="ARBA" id="ARBA00022598"/>
    </source>
</evidence>
<keyword evidence="4 9" id="KW-0436">Ligase</keyword>
<organism evidence="13 14">
    <name type="scientific">Abyssobacteria bacterium (strain SURF_5)</name>
    <dbReference type="NCBI Taxonomy" id="2093360"/>
    <lineage>
        <taxon>Bacteria</taxon>
        <taxon>Pseudomonadati</taxon>
        <taxon>Candidatus Hydrogenedentota</taxon>
        <taxon>Candidatus Abyssobacteria</taxon>
    </lineage>
</organism>
<evidence type="ECO:0000313" key="13">
    <source>
        <dbReference type="EMBL" id="RJP24809.1"/>
    </source>
</evidence>
<dbReference type="UniPathway" id="UPA00219"/>
<keyword evidence="9 10" id="KW-0961">Cell wall biogenesis/degradation</keyword>
<dbReference type="InterPro" id="IPR036615">
    <property type="entry name" value="Mur_ligase_C_dom_sf"/>
</dbReference>
<dbReference type="GO" id="GO:0008360">
    <property type="term" value="P:regulation of cell shape"/>
    <property type="evidence" value="ECO:0007669"/>
    <property type="project" value="UniProtKB-KW"/>
</dbReference>
<evidence type="ECO:0000259" key="12">
    <source>
        <dbReference type="Pfam" id="PF08245"/>
    </source>
</evidence>
<dbReference type="InterPro" id="IPR036565">
    <property type="entry name" value="Mur-like_cat_sf"/>
</dbReference>
<evidence type="ECO:0000256" key="1">
    <source>
        <dbReference type="ARBA" id="ARBA00004496"/>
    </source>
</evidence>
<dbReference type="HAMAP" id="MF_00639">
    <property type="entry name" value="MurD"/>
    <property type="match status" value="1"/>
</dbReference>
<dbReference type="InterPro" id="IPR018109">
    <property type="entry name" value="Folylpolyglutamate_synth_CS"/>
</dbReference>
<dbReference type="GO" id="GO:0008764">
    <property type="term" value="F:UDP-N-acetylmuramoylalanine-D-glutamate ligase activity"/>
    <property type="evidence" value="ECO:0007669"/>
    <property type="project" value="UniProtKB-UniRule"/>
</dbReference>
<keyword evidence="5 9" id="KW-0132">Cell division</keyword>
<reference evidence="13 14" key="1">
    <citation type="journal article" date="2017" name="ISME J.">
        <title>Energy and carbon metabolisms in a deep terrestrial subsurface fluid microbial community.</title>
        <authorList>
            <person name="Momper L."/>
            <person name="Jungbluth S.P."/>
            <person name="Lee M.D."/>
            <person name="Amend J.P."/>
        </authorList>
    </citation>
    <scope>NUCLEOTIDE SEQUENCE [LARGE SCALE GENOMIC DNA]</scope>
    <source>
        <strain evidence="13">SURF_5</strain>
    </source>
</reference>
<name>A0A3A4P105_ABYX5</name>
<feature type="binding site" evidence="9">
    <location>
        <begin position="147"/>
        <end position="153"/>
    </location>
    <ligand>
        <name>ATP</name>
        <dbReference type="ChEBI" id="CHEBI:30616"/>
    </ligand>
</feature>
<dbReference type="Pfam" id="PF02875">
    <property type="entry name" value="Mur_ligase_C"/>
    <property type="match status" value="1"/>
</dbReference>
<keyword evidence="9 10" id="KW-0133">Cell shape</keyword>
<keyword evidence="9 10" id="KW-0573">Peptidoglycan synthesis</keyword>
<comment type="function">
    <text evidence="9 10">Cell wall formation. Catalyzes the addition of glutamate to the nucleotide precursor UDP-N-acetylmuramoyl-L-alanine (UMA).</text>
</comment>
<evidence type="ECO:0000256" key="5">
    <source>
        <dbReference type="ARBA" id="ARBA00022618"/>
    </source>
</evidence>
<dbReference type="Gene3D" id="3.40.1190.10">
    <property type="entry name" value="Mur-like, catalytic domain"/>
    <property type="match status" value="1"/>
</dbReference>
<dbReference type="Pfam" id="PF21799">
    <property type="entry name" value="MurD-like_N"/>
    <property type="match status" value="1"/>
</dbReference>
<dbReference type="SUPFAM" id="SSF53623">
    <property type="entry name" value="MurD-like peptide ligases, catalytic domain"/>
    <property type="match status" value="1"/>
</dbReference>
<gene>
    <name evidence="9 13" type="primary">murD</name>
    <name evidence="13" type="ORF">C4520_03320</name>
</gene>
<dbReference type="GO" id="GO:0004326">
    <property type="term" value="F:tetrahydrofolylpolyglutamate synthase activity"/>
    <property type="evidence" value="ECO:0007669"/>
    <property type="project" value="InterPro"/>
</dbReference>
<dbReference type="PANTHER" id="PTHR43692:SF1">
    <property type="entry name" value="UDP-N-ACETYLMURAMOYLALANINE--D-GLUTAMATE LIGASE"/>
    <property type="match status" value="1"/>
</dbReference>
<evidence type="ECO:0000256" key="9">
    <source>
        <dbReference type="HAMAP-Rule" id="MF_00639"/>
    </source>
</evidence>
<feature type="domain" description="Mur ligase C-terminal" evidence="11">
    <location>
        <begin position="344"/>
        <end position="456"/>
    </location>
</feature>
<dbReference type="NCBIfam" id="TIGR01087">
    <property type="entry name" value="murD"/>
    <property type="match status" value="1"/>
</dbReference>
<dbReference type="GO" id="GO:0071555">
    <property type="term" value="P:cell wall organization"/>
    <property type="evidence" value="ECO:0007669"/>
    <property type="project" value="UniProtKB-KW"/>
</dbReference>
<keyword evidence="6 9" id="KW-0547">Nucleotide-binding</keyword>
<comment type="pathway">
    <text evidence="2 9 10">Cell wall biogenesis; peptidoglycan biosynthesis.</text>
</comment>
<dbReference type="GO" id="GO:0005737">
    <property type="term" value="C:cytoplasm"/>
    <property type="evidence" value="ECO:0007669"/>
    <property type="project" value="UniProtKB-SubCell"/>
</dbReference>
<dbReference type="Proteomes" id="UP000265882">
    <property type="component" value="Unassembled WGS sequence"/>
</dbReference>
<comment type="caution">
    <text evidence="13">The sequence shown here is derived from an EMBL/GenBank/DDBJ whole genome shotgun (WGS) entry which is preliminary data.</text>
</comment>
<accession>A0A3A4P105</accession>
<dbReference type="Gene3D" id="3.90.190.20">
    <property type="entry name" value="Mur ligase, C-terminal domain"/>
    <property type="match status" value="1"/>
</dbReference>
<evidence type="ECO:0000256" key="3">
    <source>
        <dbReference type="ARBA" id="ARBA00022490"/>
    </source>
</evidence>
<dbReference type="Gene3D" id="3.40.50.720">
    <property type="entry name" value="NAD(P)-binding Rossmann-like Domain"/>
    <property type="match status" value="1"/>
</dbReference>
<protein>
    <recommendedName>
        <fullName evidence="9 10">UDP-N-acetylmuramoylalanine--D-glutamate ligase</fullName>
        <ecNumber evidence="9 10">6.3.2.9</ecNumber>
    </recommendedName>
    <alternativeName>
        <fullName evidence="9">D-glutamic acid-adding enzyme</fullName>
    </alternativeName>
    <alternativeName>
        <fullName evidence="9">UDP-N-acetylmuramoyl-L-alanyl-D-glutamate synthetase</fullName>
    </alternativeName>
</protein>
<comment type="similarity">
    <text evidence="9">Belongs to the MurCDEF family.</text>
</comment>
<dbReference type="SUPFAM" id="SSF51984">
    <property type="entry name" value="MurCD N-terminal domain"/>
    <property type="match status" value="1"/>
</dbReference>
<dbReference type="EMBL" id="QZKU01000030">
    <property type="protein sequence ID" value="RJP24809.1"/>
    <property type="molecule type" value="Genomic_DNA"/>
</dbReference>
<evidence type="ECO:0000256" key="10">
    <source>
        <dbReference type="RuleBase" id="RU003664"/>
    </source>
</evidence>
<dbReference type="Pfam" id="PF08245">
    <property type="entry name" value="Mur_ligase_M"/>
    <property type="match status" value="1"/>
</dbReference>
<keyword evidence="3 9" id="KW-0963">Cytoplasm</keyword>
<dbReference type="PANTHER" id="PTHR43692">
    <property type="entry name" value="UDP-N-ACETYLMURAMOYLALANINE--D-GLUTAMATE LIGASE"/>
    <property type="match status" value="1"/>
</dbReference>
<dbReference type="SUPFAM" id="SSF53244">
    <property type="entry name" value="MurD-like peptide ligases, peptide-binding domain"/>
    <property type="match status" value="1"/>
</dbReference>
<dbReference type="AlphaFoldDB" id="A0A3A4P105"/>
<feature type="domain" description="Mur ligase central" evidence="12">
    <location>
        <begin position="145"/>
        <end position="322"/>
    </location>
</feature>
<comment type="subcellular location">
    <subcellularLocation>
        <location evidence="1 9 10">Cytoplasm</location>
    </subcellularLocation>
</comment>
<dbReference type="PROSITE" id="PS01011">
    <property type="entry name" value="FOLYLPOLYGLU_SYNT_1"/>
    <property type="match status" value="1"/>
</dbReference>
<evidence type="ECO:0000256" key="7">
    <source>
        <dbReference type="ARBA" id="ARBA00022840"/>
    </source>
</evidence>
<evidence type="ECO:0000313" key="14">
    <source>
        <dbReference type="Proteomes" id="UP000265882"/>
    </source>
</evidence>
<dbReference type="InterPro" id="IPR013221">
    <property type="entry name" value="Mur_ligase_cen"/>
</dbReference>
<dbReference type="GO" id="GO:0009252">
    <property type="term" value="P:peptidoglycan biosynthetic process"/>
    <property type="evidence" value="ECO:0007669"/>
    <property type="project" value="UniProtKB-UniRule"/>
</dbReference>
<comment type="catalytic activity">
    <reaction evidence="9 10">
        <text>UDP-N-acetyl-alpha-D-muramoyl-L-alanine + D-glutamate + ATP = UDP-N-acetyl-alpha-D-muramoyl-L-alanyl-D-glutamate + ADP + phosphate + H(+)</text>
        <dbReference type="Rhea" id="RHEA:16429"/>
        <dbReference type="ChEBI" id="CHEBI:15378"/>
        <dbReference type="ChEBI" id="CHEBI:29986"/>
        <dbReference type="ChEBI" id="CHEBI:30616"/>
        <dbReference type="ChEBI" id="CHEBI:43474"/>
        <dbReference type="ChEBI" id="CHEBI:83898"/>
        <dbReference type="ChEBI" id="CHEBI:83900"/>
        <dbReference type="ChEBI" id="CHEBI:456216"/>
        <dbReference type="EC" id="6.3.2.9"/>
    </reaction>
</comment>
<proteinExistence type="inferred from homology"/>
<evidence type="ECO:0000256" key="8">
    <source>
        <dbReference type="ARBA" id="ARBA00023306"/>
    </source>
</evidence>